<dbReference type="OrthoDB" id="9775096at2"/>
<evidence type="ECO:0000256" key="1">
    <source>
        <dbReference type="SAM" id="MobiDB-lite"/>
    </source>
</evidence>
<proteinExistence type="predicted"/>
<dbReference type="EMBL" id="RKHK01000001">
    <property type="protein sequence ID" value="ROR73215.1"/>
    <property type="molecule type" value="Genomic_DNA"/>
</dbReference>
<accession>A0A3N2BDB1</accession>
<dbReference type="SUPFAM" id="SSF56601">
    <property type="entry name" value="beta-lactamase/transpeptidase-like"/>
    <property type="match status" value="1"/>
</dbReference>
<evidence type="ECO:0000313" key="3">
    <source>
        <dbReference type="EMBL" id="ROR73215.1"/>
    </source>
</evidence>
<dbReference type="Gene3D" id="3.40.710.10">
    <property type="entry name" value="DD-peptidase/beta-lactamase superfamily"/>
    <property type="match status" value="1"/>
</dbReference>
<dbReference type="GO" id="GO:0046677">
    <property type="term" value="P:response to antibiotic"/>
    <property type="evidence" value="ECO:0007669"/>
    <property type="project" value="InterPro"/>
</dbReference>
<dbReference type="PANTHER" id="PTHR35333">
    <property type="entry name" value="BETA-LACTAMASE"/>
    <property type="match status" value="1"/>
</dbReference>
<gene>
    <name evidence="3" type="ORF">EDD31_1587</name>
</gene>
<comment type="caution">
    <text evidence="3">The sequence shown here is derived from an EMBL/GenBank/DDBJ whole genome shotgun (WGS) entry which is preliminary data.</text>
</comment>
<dbReference type="Proteomes" id="UP000280668">
    <property type="component" value="Unassembled WGS sequence"/>
</dbReference>
<dbReference type="InterPro" id="IPR012338">
    <property type="entry name" value="Beta-lactam/transpept-like"/>
</dbReference>
<dbReference type="GO" id="GO:0008800">
    <property type="term" value="F:beta-lactamase activity"/>
    <property type="evidence" value="ECO:0007669"/>
    <property type="project" value="InterPro"/>
</dbReference>
<feature type="region of interest" description="Disordered" evidence="1">
    <location>
        <begin position="1"/>
        <end position="21"/>
    </location>
</feature>
<evidence type="ECO:0000313" key="4">
    <source>
        <dbReference type="Proteomes" id="UP000280668"/>
    </source>
</evidence>
<dbReference type="AlphaFoldDB" id="A0A3N2BDB1"/>
<keyword evidence="4" id="KW-1185">Reference proteome</keyword>
<dbReference type="InterPro" id="IPR045155">
    <property type="entry name" value="Beta-lactam_cat"/>
</dbReference>
<feature type="domain" description="Beta-lactamase class A catalytic" evidence="2">
    <location>
        <begin position="42"/>
        <end position="256"/>
    </location>
</feature>
<dbReference type="Pfam" id="PF13354">
    <property type="entry name" value="Beta-lactamase2"/>
    <property type="match status" value="1"/>
</dbReference>
<reference evidence="3 4" key="1">
    <citation type="submission" date="2018-11" db="EMBL/GenBank/DDBJ databases">
        <title>Sequencing the genomes of 1000 actinobacteria strains.</title>
        <authorList>
            <person name="Klenk H.-P."/>
        </authorList>
    </citation>
    <scope>NUCLEOTIDE SEQUENCE [LARGE SCALE GENOMIC DNA]</scope>
    <source>
        <strain evidence="3 4">DSM 11294</strain>
    </source>
</reference>
<dbReference type="RefSeq" id="WP_123303664.1">
    <property type="nucleotide sequence ID" value="NZ_RKHK01000001.1"/>
</dbReference>
<name>A0A3N2BDB1_9MICO</name>
<dbReference type="InterPro" id="IPR000871">
    <property type="entry name" value="Beta-lactam_class-A"/>
</dbReference>
<organism evidence="3 4">
    <name type="scientific">Bogoriella caseilytica</name>
    <dbReference type="NCBI Taxonomy" id="56055"/>
    <lineage>
        <taxon>Bacteria</taxon>
        <taxon>Bacillati</taxon>
        <taxon>Actinomycetota</taxon>
        <taxon>Actinomycetes</taxon>
        <taxon>Micrococcales</taxon>
        <taxon>Bogoriellaceae</taxon>
        <taxon>Bogoriella</taxon>
    </lineage>
</organism>
<sequence>MSDPRTAGEKAAAGRDGTLTSGEGPAPFVAYRLATAEGAILAENHPDETFIPASTLKLAILVAVARALEGGALSLDHEVPVVSSWPSDFDGTPFDFSYDADEVDNAWPAEGTPISVGDILERMITVSSNEATNMAYDLVGKESVAAVFADAGCTHSALGRKYGDMLAAQHFGRVSYCTAGDLATLMGATVRGDLIGAQWTRYVTDLLSRQQDQVIGGVVPAGTPWGSKSGWVDGIRHDVAYIGEPGPRALVLGVCTRDFPDWPSAVAAIRALADIALRLAAR</sequence>
<evidence type="ECO:0000259" key="2">
    <source>
        <dbReference type="Pfam" id="PF13354"/>
    </source>
</evidence>
<protein>
    <submittedName>
        <fullName evidence="3">Beta-lactamase class A</fullName>
    </submittedName>
</protein>
<dbReference type="GO" id="GO:0030655">
    <property type="term" value="P:beta-lactam antibiotic catabolic process"/>
    <property type="evidence" value="ECO:0007669"/>
    <property type="project" value="InterPro"/>
</dbReference>
<dbReference type="PANTHER" id="PTHR35333:SF3">
    <property type="entry name" value="BETA-LACTAMASE-TYPE TRANSPEPTIDASE FOLD CONTAINING PROTEIN"/>
    <property type="match status" value="1"/>
</dbReference>